<feature type="domain" description="GGDEF" evidence="5">
    <location>
        <begin position="162"/>
        <end position="285"/>
    </location>
</feature>
<dbReference type="GO" id="GO:0000160">
    <property type="term" value="P:phosphorelay signal transduction system"/>
    <property type="evidence" value="ECO:0007669"/>
    <property type="project" value="InterPro"/>
</dbReference>
<dbReference type="PANTHER" id="PTHR45138">
    <property type="entry name" value="REGULATORY COMPONENTS OF SENSORY TRANSDUCTION SYSTEM"/>
    <property type="match status" value="1"/>
</dbReference>
<dbReference type="STRING" id="1307761.L21SP2_3225"/>
<feature type="domain" description="Response regulatory" evidence="4">
    <location>
        <begin position="4"/>
        <end position="119"/>
    </location>
</feature>
<dbReference type="PROSITE" id="PS50887">
    <property type="entry name" value="GGDEF"/>
    <property type="match status" value="1"/>
</dbReference>
<dbReference type="NCBIfam" id="TIGR00254">
    <property type="entry name" value="GGDEF"/>
    <property type="match status" value="1"/>
</dbReference>
<dbReference type="KEGG" id="slr:L21SP2_3225"/>
<dbReference type="SUPFAM" id="SSF55073">
    <property type="entry name" value="Nucleotide cyclase"/>
    <property type="match status" value="1"/>
</dbReference>
<dbReference type="GO" id="GO:0052621">
    <property type="term" value="F:diguanylate cyclase activity"/>
    <property type="evidence" value="ECO:0007669"/>
    <property type="project" value="UniProtKB-EC"/>
</dbReference>
<dbReference type="InterPro" id="IPR043128">
    <property type="entry name" value="Rev_trsase/Diguanyl_cyclase"/>
</dbReference>
<gene>
    <name evidence="6" type="ORF">L21SP2_3225</name>
</gene>
<dbReference type="Pfam" id="PF00072">
    <property type="entry name" value="Response_reg"/>
    <property type="match status" value="1"/>
</dbReference>
<dbReference type="Pfam" id="PF00990">
    <property type="entry name" value="GGDEF"/>
    <property type="match status" value="1"/>
</dbReference>
<keyword evidence="7" id="KW-1185">Reference proteome</keyword>
<dbReference type="SUPFAM" id="SSF52172">
    <property type="entry name" value="CheY-like"/>
    <property type="match status" value="1"/>
</dbReference>
<name>V5WLS4_9SPIO</name>
<evidence type="ECO:0000256" key="1">
    <source>
        <dbReference type="ARBA" id="ARBA00012528"/>
    </source>
</evidence>
<dbReference type="InterPro" id="IPR001789">
    <property type="entry name" value="Sig_transdc_resp-reg_receiver"/>
</dbReference>
<dbReference type="HOGENOM" id="CLU_000445_11_28_12"/>
<evidence type="ECO:0000313" key="7">
    <source>
        <dbReference type="Proteomes" id="UP000018680"/>
    </source>
</evidence>
<dbReference type="SMART" id="SM00267">
    <property type="entry name" value="GGDEF"/>
    <property type="match status" value="1"/>
</dbReference>
<dbReference type="InterPro" id="IPR029787">
    <property type="entry name" value="Nucleotide_cyclase"/>
</dbReference>
<organism evidence="6 7">
    <name type="scientific">Salinispira pacifica</name>
    <dbReference type="NCBI Taxonomy" id="1307761"/>
    <lineage>
        <taxon>Bacteria</taxon>
        <taxon>Pseudomonadati</taxon>
        <taxon>Spirochaetota</taxon>
        <taxon>Spirochaetia</taxon>
        <taxon>Spirochaetales</taxon>
        <taxon>Spirochaetaceae</taxon>
        <taxon>Salinispira</taxon>
    </lineage>
</organism>
<dbReference type="FunFam" id="3.30.70.270:FF:000001">
    <property type="entry name" value="Diguanylate cyclase domain protein"/>
    <property type="match status" value="1"/>
</dbReference>
<dbReference type="EC" id="2.7.7.65" evidence="1"/>
<dbReference type="Gene3D" id="3.40.50.2300">
    <property type="match status" value="1"/>
</dbReference>
<dbReference type="PROSITE" id="PS50110">
    <property type="entry name" value="RESPONSE_REGULATORY"/>
    <property type="match status" value="1"/>
</dbReference>
<protein>
    <recommendedName>
        <fullName evidence="1">diguanylate cyclase</fullName>
        <ecNumber evidence="1">2.7.7.65</ecNumber>
    </recommendedName>
</protein>
<dbReference type="RefSeq" id="WP_024269458.1">
    <property type="nucleotide sequence ID" value="NC_023035.1"/>
</dbReference>
<comment type="catalytic activity">
    <reaction evidence="2">
        <text>2 GTP = 3',3'-c-di-GMP + 2 diphosphate</text>
        <dbReference type="Rhea" id="RHEA:24898"/>
        <dbReference type="ChEBI" id="CHEBI:33019"/>
        <dbReference type="ChEBI" id="CHEBI:37565"/>
        <dbReference type="ChEBI" id="CHEBI:58805"/>
        <dbReference type="EC" id="2.7.7.65"/>
    </reaction>
</comment>
<keyword evidence="3" id="KW-0597">Phosphoprotein</keyword>
<dbReference type="InterPro" id="IPR011006">
    <property type="entry name" value="CheY-like_superfamily"/>
</dbReference>
<reference evidence="6 7" key="1">
    <citation type="journal article" date="2015" name="Stand. Genomic Sci.">
        <title>Complete genome sequence and description of Salinispira pacifica gen. nov., sp. nov., a novel spirochaete isolated form a hypersaline microbial mat.</title>
        <authorList>
            <person name="Ben Hania W."/>
            <person name="Joseph M."/>
            <person name="Schumann P."/>
            <person name="Bunk B."/>
            <person name="Fiebig A."/>
            <person name="Sproer C."/>
            <person name="Klenk H.P."/>
            <person name="Fardeau M.L."/>
            <person name="Spring S."/>
        </authorList>
    </citation>
    <scope>NUCLEOTIDE SEQUENCE [LARGE SCALE GENOMIC DNA]</scope>
    <source>
        <strain evidence="6 7">L21-RPul-D2</strain>
    </source>
</reference>
<evidence type="ECO:0000256" key="2">
    <source>
        <dbReference type="ARBA" id="ARBA00034247"/>
    </source>
</evidence>
<dbReference type="PANTHER" id="PTHR45138:SF9">
    <property type="entry name" value="DIGUANYLATE CYCLASE DGCM-RELATED"/>
    <property type="match status" value="1"/>
</dbReference>
<accession>V5WLS4</accession>
<dbReference type="EMBL" id="CP006939">
    <property type="protein sequence ID" value="AHC16565.1"/>
    <property type="molecule type" value="Genomic_DNA"/>
</dbReference>
<dbReference type="InterPro" id="IPR050469">
    <property type="entry name" value="Diguanylate_Cyclase"/>
</dbReference>
<dbReference type="SMART" id="SM00448">
    <property type="entry name" value="REC"/>
    <property type="match status" value="1"/>
</dbReference>
<dbReference type="AlphaFoldDB" id="V5WLS4"/>
<evidence type="ECO:0000259" key="5">
    <source>
        <dbReference type="PROSITE" id="PS50887"/>
    </source>
</evidence>
<evidence type="ECO:0000256" key="3">
    <source>
        <dbReference type="PROSITE-ProRule" id="PRU00169"/>
    </source>
</evidence>
<evidence type="ECO:0000313" key="6">
    <source>
        <dbReference type="EMBL" id="AHC16565.1"/>
    </source>
</evidence>
<dbReference type="CDD" id="cd01949">
    <property type="entry name" value="GGDEF"/>
    <property type="match status" value="1"/>
</dbReference>
<dbReference type="Proteomes" id="UP000018680">
    <property type="component" value="Chromosome"/>
</dbReference>
<feature type="modified residue" description="4-aspartylphosphate" evidence="3">
    <location>
        <position position="53"/>
    </location>
</feature>
<sequence length="285" mass="32698">MRDKILFVDDDTNLLQSIQRNFRRSYECAVAADADEALKILESGDRFSVVVADYRMPGNNGIDFLRKSMERFPDTIRIMLTGYADMETALKAINQSRVFSFLQKPFDTGDLKTVLEEASKEHHRIQRIHMDSLTDPLTGLYNRRFIEREYARLMELARRQDSRLAVVFADIDNFKEVNDRYGHSAGDLLLSAIAETLAGTIRGSDLLCRYGGDEFVILMDSADIEHAHRLSERIVENVSALCIREMQDMNFSISLGQSAFPQDGETMNELLIQADKRMYMHKVQH</sequence>
<dbReference type="CDD" id="cd17569">
    <property type="entry name" value="REC_HupR-like"/>
    <property type="match status" value="1"/>
</dbReference>
<evidence type="ECO:0000259" key="4">
    <source>
        <dbReference type="PROSITE" id="PS50110"/>
    </source>
</evidence>
<dbReference type="InterPro" id="IPR000160">
    <property type="entry name" value="GGDEF_dom"/>
</dbReference>
<dbReference type="Gene3D" id="3.30.70.270">
    <property type="match status" value="1"/>
</dbReference>
<proteinExistence type="predicted"/>
<dbReference type="eggNOG" id="COG3706">
    <property type="taxonomic scope" value="Bacteria"/>
</dbReference>
<dbReference type="OrthoDB" id="9779586at2"/>